<comment type="cofactor">
    <cofactor evidence="1">
        <name>L-ascorbate</name>
        <dbReference type="ChEBI" id="CHEBI:38290"/>
    </cofactor>
</comment>
<keyword evidence="2" id="KW-0479">Metal-binding</keyword>
<evidence type="ECO:0000256" key="3">
    <source>
        <dbReference type="ARBA" id="ARBA00022964"/>
    </source>
</evidence>
<dbReference type="InterPro" id="IPR006620">
    <property type="entry name" value="Pro_4_hyd_alph"/>
</dbReference>
<dbReference type="Gene3D" id="2.60.120.620">
    <property type="entry name" value="q2cbj1_9rhob like domain"/>
    <property type="match status" value="1"/>
</dbReference>
<keyword evidence="4" id="KW-0560">Oxidoreductase</keyword>
<sequence>MATTSSLPTVAPSQTVSRPGIRASPTIEGVHSVKEASLQPIPQQHPHTAVQMNQEANSWLSPMALVFSATIAGLVWLWRRNTKPNVLEPIPFDDWAMANVSVNPELLKRFGIEPPVEDPYAGLADTILARKAPDGVPSNADDDAVGYSKSELAKDMASKYLPFDLDCPGMKVHSVDPPILTIDGFLDDADCDALMAETPSILQSSTIGAGKLEGSQGVELSQRRTSSSVLLDQNILKLRPSIAEPTSILQKRAMTLFPGAKYGPAGQLPPPGTICFESLQVARYEPGQLFMGHQDGFPLITARRNEFQRLATILVYLNDVPEGGNTRFQHLDLSFTPKKGTAVVFFPGFIDGRPDDRLLHEATAAVDEKWVAQQWVAVGVAARSAASSELLDGLDVARPDDLVARNAELEEQNRIMKEKMAAMEAHNAQAMQALEAQKKAKKKAQKKAAMPPKKGFGK</sequence>
<keyword evidence="5" id="KW-0408">Iron</keyword>
<keyword evidence="7" id="KW-1133">Transmembrane helix</keyword>
<dbReference type="GO" id="GO:0031418">
    <property type="term" value="F:L-ascorbic acid binding"/>
    <property type="evidence" value="ECO:0007669"/>
    <property type="project" value="InterPro"/>
</dbReference>
<feature type="transmembrane region" description="Helical" evidence="7">
    <location>
        <begin position="59"/>
        <end position="78"/>
    </location>
</feature>
<dbReference type="AlphaFoldDB" id="A0A7S4CXB1"/>
<dbReference type="PANTHER" id="PTHR10869">
    <property type="entry name" value="PROLYL 4-HYDROXYLASE ALPHA SUBUNIT"/>
    <property type="match status" value="1"/>
</dbReference>
<dbReference type="PANTHER" id="PTHR10869:SF229">
    <property type="entry name" value="PROLYL 4-HYDROXYLASE ALPHA SUBUNIT DOMAIN-CONTAINING PROTEIN"/>
    <property type="match status" value="1"/>
</dbReference>
<dbReference type="GO" id="GO:0004656">
    <property type="term" value="F:procollagen-proline 4-dioxygenase activity"/>
    <property type="evidence" value="ECO:0007669"/>
    <property type="project" value="TreeGrafter"/>
</dbReference>
<feature type="region of interest" description="Disordered" evidence="6">
    <location>
        <begin position="435"/>
        <end position="458"/>
    </location>
</feature>
<name>A0A7S4CXB1_9EUGL</name>
<evidence type="ECO:0000256" key="7">
    <source>
        <dbReference type="SAM" id="Phobius"/>
    </source>
</evidence>
<dbReference type="InterPro" id="IPR045054">
    <property type="entry name" value="P4HA-like"/>
</dbReference>
<keyword evidence="7" id="KW-0472">Membrane</keyword>
<proteinExistence type="predicted"/>
<dbReference type="EMBL" id="HBJA01057762">
    <property type="protein sequence ID" value="CAE0809291.1"/>
    <property type="molecule type" value="Transcribed_RNA"/>
</dbReference>
<dbReference type="InterPro" id="IPR044862">
    <property type="entry name" value="Pro_4_hyd_alph_FE2OG_OXY"/>
</dbReference>
<evidence type="ECO:0000256" key="2">
    <source>
        <dbReference type="ARBA" id="ARBA00022723"/>
    </source>
</evidence>
<dbReference type="Pfam" id="PF13640">
    <property type="entry name" value="2OG-FeII_Oxy_3"/>
    <property type="match status" value="1"/>
</dbReference>
<evidence type="ECO:0000259" key="8">
    <source>
        <dbReference type="PROSITE" id="PS51471"/>
    </source>
</evidence>
<reference evidence="9" key="1">
    <citation type="submission" date="2021-01" db="EMBL/GenBank/DDBJ databases">
        <authorList>
            <person name="Corre E."/>
            <person name="Pelletier E."/>
            <person name="Niang G."/>
            <person name="Scheremetjew M."/>
            <person name="Finn R."/>
            <person name="Kale V."/>
            <person name="Holt S."/>
            <person name="Cochrane G."/>
            <person name="Meng A."/>
            <person name="Brown T."/>
            <person name="Cohen L."/>
        </authorList>
    </citation>
    <scope>NUCLEOTIDE SEQUENCE</scope>
    <source>
        <strain evidence="9">CCMP1594</strain>
    </source>
</reference>
<gene>
    <name evidence="9" type="ORF">EGYM00163_LOCUS20423</name>
</gene>
<keyword evidence="3" id="KW-0223">Dioxygenase</keyword>
<dbReference type="InterPro" id="IPR005123">
    <property type="entry name" value="Oxoglu/Fe-dep_dioxygenase_dom"/>
</dbReference>
<protein>
    <recommendedName>
        <fullName evidence="8">Fe2OG dioxygenase domain-containing protein</fullName>
    </recommendedName>
</protein>
<feature type="compositionally biased region" description="Low complexity" evidence="6">
    <location>
        <begin position="447"/>
        <end position="458"/>
    </location>
</feature>
<evidence type="ECO:0000313" key="9">
    <source>
        <dbReference type="EMBL" id="CAE0809291.1"/>
    </source>
</evidence>
<evidence type="ECO:0000256" key="4">
    <source>
        <dbReference type="ARBA" id="ARBA00023002"/>
    </source>
</evidence>
<dbReference type="GO" id="GO:0005506">
    <property type="term" value="F:iron ion binding"/>
    <property type="evidence" value="ECO:0007669"/>
    <property type="project" value="InterPro"/>
</dbReference>
<feature type="region of interest" description="Disordered" evidence="6">
    <location>
        <begin position="1"/>
        <end position="23"/>
    </location>
</feature>
<accession>A0A7S4CXB1</accession>
<feature type="compositionally biased region" description="Polar residues" evidence="6">
    <location>
        <begin position="1"/>
        <end position="17"/>
    </location>
</feature>
<dbReference type="SMART" id="SM00702">
    <property type="entry name" value="P4Hc"/>
    <property type="match status" value="1"/>
</dbReference>
<organism evidence="9">
    <name type="scientific">Eutreptiella gymnastica</name>
    <dbReference type="NCBI Taxonomy" id="73025"/>
    <lineage>
        <taxon>Eukaryota</taxon>
        <taxon>Discoba</taxon>
        <taxon>Euglenozoa</taxon>
        <taxon>Euglenida</taxon>
        <taxon>Spirocuta</taxon>
        <taxon>Euglenophyceae</taxon>
        <taxon>Eutreptiales</taxon>
        <taxon>Eutreptiaceae</taxon>
        <taxon>Eutreptiella</taxon>
    </lineage>
</organism>
<evidence type="ECO:0000256" key="1">
    <source>
        <dbReference type="ARBA" id="ARBA00001961"/>
    </source>
</evidence>
<evidence type="ECO:0000256" key="5">
    <source>
        <dbReference type="ARBA" id="ARBA00023004"/>
    </source>
</evidence>
<dbReference type="GO" id="GO:0005783">
    <property type="term" value="C:endoplasmic reticulum"/>
    <property type="evidence" value="ECO:0007669"/>
    <property type="project" value="TreeGrafter"/>
</dbReference>
<feature type="domain" description="Fe2OG dioxygenase" evidence="8">
    <location>
        <begin position="275"/>
        <end position="378"/>
    </location>
</feature>
<evidence type="ECO:0000256" key="6">
    <source>
        <dbReference type="SAM" id="MobiDB-lite"/>
    </source>
</evidence>
<keyword evidence="7" id="KW-0812">Transmembrane</keyword>
<dbReference type="PROSITE" id="PS51471">
    <property type="entry name" value="FE2OG_OXY"/>
    <property type="match status" value="1"/>
</dbReference>